<dbReference type="RefSeq" id="WP_116226237.1">
    <property type="nucleotide sequence ID" value="NZ_AP018437.1"/>
</dbReference>
<dbReference type="Gene3D" id="1.10.3720.10">
    <property type="entry name" value="MetI-like"/>
    <property type="match status" value="1"/>
</dbReference>
<sequence length="368" mass="40973">MSEVTNQPRRKSPVESLSQESREKLKNLNADIISTRKIGRVERFFGKENYRILKGLVTTPTSIVGLILIAFFVLIALAAPVIAPPLPNTDPYQMPRDGYSAQPKPPMSEWKSDVPPTPGWYTFFTGKEEWVHLMGTSSNAYDIFYGVIWGTRTALKTGVIIEFITLLIGILVGSFAAYYGGKVDNIVMRIVDIFMTLPFLLAALILAAVLMPVLGRSTVPSVIALTAFGWMNYARLIRGDILTVKERDYVLAARVIGVKDRNILFKHIIPNAIFPTLVIASMDIGTYVLNFAALSFLGIGTQIGYADWGQILSFARDWITQLGTYWYIVVYPGIVLVLFVLGWNLVGDAVRDVMDPKLRKLQESSQEG</sequence>
<dbReference type="CDD" id="cd06261">
    <property type="entry name" value="TM_PBP2"/>
    <property type="match status" value="1"/>
</dbReference>
<evidence type="ECO:0000256" key="2">
    <source>
        <dbReference type="ARBA" id="ARBA00022448"/>
    </source>
</evidence>
<dbReference type="Pfam" id="PF12911">
    <property type="entry name" value="OppC_N"/>
    <property type="match status" value="1"/>
</dbReference>
<evidence type="ECO:0000256" key="8">
    <source>
        <dbReference type="SAM" id="MobiDB-lite"/>
    </source>
</evidence>
<dbReference type="Pfam" id="PF00528">
    <property type="entry name" value="BPD_transp_1"/>
    <property type="match status" value="1"/>
</dbReference>
<comment type="caution">
    <text evidence="10">The sequence shown here is derived from an EMBL/GenBank/DDBJ whole genome shotgun (WGS) entry which is preliminary data.</text>
</comment>
<keyword evidence="3" id="KW-1003">Cell membrane</keyword>
<comment type="similarity">
    <text evidence="7">Belongs to the binding-protein-dependent transport system permease family.</text>
</comment>
<evidence type="ECO:0000256" key="4">
    <source>
        <dbReference type="ARBA" id="ARBA00022692"/>
    </source>
</evidence>
<dbReference type="OrthoDB" id="9797852at2"/>
<evidence type="ECO:0000256" key="7">
    <source>
        <dbReference type="RuleBase" id="RU363032"/>
    </source>
</evidence>
<dbReference type="PANTHER" id="PTHR43386:SF1">
    <property type="entry name" value="D,D-DIPEPTIDE TRANSPORT SYSTEM PERMEASE PROTEIN DDPC-RELATED"/>
    <property type="match status" value="1"/>
</dbReference>
<feature type="transmembrane region" description="Helical" evidence="7">
    <location>
        <begin position="219"/>
        <end position="237"/>
    </location>
</feature>
<dbReference type="EMBL" id="QUMS01000006">
    <property type="protein sequence ID" value="REG04641.1"/>
    <property type="molecule type" value="Genomic_DNA"/>
</dbReference>
<evidence type="ECO:0000313" key="10">
    <source>
        <dbReference type="EMBL" id="REG04641.1"/>
    </source>
</evidence>
<keyword evidence="5 7" id="KW-1133">Transmembrane helix</keyword>
<proteinExistence type="inferred from homology"/>
<dbReference type="InterPro" id="IPR050366">
    <property type="entry name" value="BP-dependent_transpt_permease"/>
</dbReference>
<dbReference type="AlphaFoldDB" id="A0A347ZPW3"/>
<feature type="transmembrane region" description="Helical" evidence="7">
    <location>
        <begin position="159"/>
        <end position="181"/>
    </location>
</feature>
<feature type="region of interest" description="Disordered" evidence="8">
    <location>
        <begin position="1"/>
        <end position="21"/>
    </location>
</feature>
<gene>
    <name evidence="10" type="ORF">DFR64_2989</name>
</gene>
<protein>
    <submittedName>
        <fullName evidence="10">Peptide/nickel transport system permease protein</fullName>
    </submittedName>
</protein>
<feature type="transmembrane region" description="Helical" evidence="7">
    <location>
        <begin position="287"/>
        <end position="305"/>
    </location>
</feature>
<keyword evidence="4 7" id="KW-0812">Transmembrane</keyword>
<keyword evidence="11" id="KW-1185">Reference proteome</keyword>
<dbReference type="PROSITE" id="PS50928">
    <property type="entry name" value="ABC_TM1"/>
    <property type="match status" value="1"/>
</dbReference>
<dbReference type="InterPro" id="IPR000515">
    <property type="entry name" value="MetI-like"/>
</dbReference>
<feature type="transmembrane region" description="Helical" evidence="7">
    <location>
        <begin position="63"/>
        <end position="83"/>
    </location>
</feature>
<reference evidence="10 11" key="1">
    <citation type="submission" date="2018-08" db="EMBL/GenBank/DDBJ databases">
        <title>Genomic Encyclopedia of Type Strains, Phase IV (KMG-IV): sequencing the most valuable type-strain genomes for metagenomic binning, comparative biology and taxonomic classification.</title>
        <authorList>
            <person name="Goeker M."/>
        </authorList>
    </citation>
    <scope>NUCLEOTIDE SEQUENCE [LARGE SCALE GENOMIC DNA]</scope>
    <source>
        <strain evidence="10 11">DSM 23923</strain>
    </source>
</reference>
<evidence type="ECO:0000256" key="5">
    <source>
        <dbReference type="ARBA" id="ARBA00022989"/>
    </source>
</evidence>
<feature type="domain" description="ABC transmembrane type-1" evidence="9">
    <location>
        <begin position="155"/>
        <end position="347"/>
    </location>
</feature>
<evidence type="ECO:0000256" key="1">
    <source>
        <dbReference type="ARBA" id="ARBA00004651"/>
    </source>
</evidence>
<keyword evidence="6 7" id="KW-0472">Membrane</keyword>
<dbReference type="InterPro" id="IPR025966">
    <property type="entry name" value="OppC_N"/>
</dbReference>
<dbReference type="Proteomes" id="UP000256388">
    <property type="component" value="Unassembled WGS sequence"/>
</dbReference>
<evidence type="ECO:0000256" key="3">
    <source>
        <dbReference type="ARBA" id="ARBA00022475"/>
    </source>
</evidence>
<keyword evidence="2 7" id="KW-0813">Transport</keyword>
<evidence type="ECO:0000313" key="11">
    <source>
        <dbReference type="Proteomes" id="UP000256388"/>
    </source>
</evidence>
<feature type="transmembrane region" description="Helical" evidence="7">
    <location>
        <begin position="193"/>
        <end position="213"/>
    </location>
</feature>
<dbReference type="GO" id="GO:0055085">
    <property type="term" value="P:transmembrane transport"/>
    <property type="evidence" value="ECO:0007669"/>
    <property type="project" value="InterPro"/>
</dbReference>
<dbReference type="InterPro" id="IPR035906">
    <property type="entry name" value="MetI-like_sf"/>
</dbReference>
<dbReference type="SUPFAM" id="SSF161098">
    <property type="entry name" value="MetI-like"/>
    <property type="match status" value="1"/>
</dbReference>
<comment type="subcellular location">
    <subcellularLocation>
        <location evidence="1 7">Cell membrane</location>
        <topology evidence="1 7">Multi-pass membrane protein</topology>
    </subcellularLocation>
</comment>
<name>A0A347ZPW3_9CHLR</name>
<dbReference type="PANTHER" id="PTHR43386">
    <property type="entry name" value="OLIGOPEPTIDE TRANSPORT SYSTEM PERMEASE PROTEIN APPC"/>
    <property type="match status" value="1"/>
</dbReference>
<evidence type="ECO:0000256" key="6">
    <source>
        <dbReference type="ARBA" id="ARBA00023136"/>
    </source>
</evidence>
<evidence type="ECO:0000259" key="9">
    <source>
        <dbReference type="PROSITE" id="PS50928"/>
    </source>
</evidence>
<dbReference type="GO" id="GO:0005886">
    <property type="term" value="C:plasma membrane"/>
    <property type="evidence" value="ECO:0007669"/>
    <property type="project" value="UniProtKB-SubCell"/>
</dbReference>
<organism evidence="10 11">
    <name type="scientific">Pelolinea submarina</name>
    <dbReference type="NCBI Taxonomy" id="913107"/>
    <lineage>
        <taxon>Bacteria</taxon>
        <taxon>Bacillati</taxon>
        <taxon>Chloroflexota</taxon>
        <taxon>Anaerolineae</taxon>
        <taxon>Anaerolineales</taxon>
        <taxon>Anaerolineaceae</taxon>
        <taxon>Pelolinea</taxon>
    </lineage>
</organism>
<accession>A0A347ZPW3</accession>
<feature type="transmembrane region" description="Helical" evidence="7">
    <location>
        <begin position="325"/>
        <end position="346"/>
    </location>
</feature>